<comment type="caution">
    <text evidence="1">The sequence shown here is derived from an EMBL/GenBank/DDBJ whole genome shotgun (WGS) entry which is preliminary data.</text>
</comment>
<organism evidence="1 2">
    <name type="scientific">Candidatus Accumulibacter proximus</name>
    <dbReference type="NCBI Taxonomy" id="2954385"/>
    <lineage>
        <taxon>Bacteria</taxon>
        <taxon>Pseudomonadati</taxon>
        <taxon>Pseudomonadota</taxon>
        <taxon>Betaproteobacteria</taxon>
        <taxon>Candidatus Accumulibacter</taxon>
    </lineage>
</organism>
<reference evidence="1 2" key="1">
    <citation type="submission" date="2020-10" db="EMBL/GenBank/DDBJ databases">
        <title>Connecting structure to function with the recovery of over 1000 high-quality activated sludge metagenome-assembled genomes encoding full-length rRNA genes using long-read sequencing.</title>
        <authorList>
            <person name="Singleton C.M."/>
            <person name="Petriglieri F."/>
            <person name="Kristensen J.M."/>
            <person name="Kirkegaard R.H."/>
            <person name="Michaelsen T.Y."/>
            <person name="Andersen M.H."/>
            <person name="Karst S.M."/>
            <person name="Dueholm M.S."/>
            <person name="Nielsen P.H."/>
            <person name="Albertsen M."/>
        </authorList>
    </citation>
    <scope>NUCLEOTIDE SEQUENCE [LARGE SCALE GENOMIC DNA]</scope>
    <source>
        <strain evidence="1">EsbW_18-Q3-R4-48_BATAC.285</strain>
    </source>
</reference>
<dbReference type="NCBIfam" id="TIGR00072">
    <property type="entry name" value="hydrog_prot"/>
    <property type="match status" value="1"/>
</dbReference>
<dbReference type="GO" id="GO:0008047">
    <property type="term" value="F:enzyme activator activity"/>
    <property type="evidence" value="ECO:0007669"/>
    <property type="project" value="InterPro"/>
</dbReference>
<dbReference type="GO" id="GO:0006508">
    <property type="term" value="P:proteolysis"/>
    <property type="evidence" value="ECO:0007669"/>
    <property type="project" value="UniProtKB-KW"/>
</dbReference>
<dbReference type="InterPro" id="IPR000671">
    <property type="entry name" value="Peptidase_A31"/>
</dbReference>
<dbReference type="SUPFAM" id="SSF53163">
    <property type="entry name" value="HybD-like"/>
    <property type="match status" value="1"/>
</dbReference>
<evidence type="ECO:0000313" key="1">
    <source>
        <dbReference type="EMBL" id="MBK7676246.1"/>
    </source>
</evidence>
<gene>
    <name evidence="1" type="ORF">IPJ27_16695</name>
</gene>
<proteinExistence type="predicted"/>
<evidence type="ECO:0000313" key="2">
    <source>
        <dbReference type="Proteomes" id="UP000697998"/>
    </source>
</evidence>
<keyword evidence="1" id="KW-0645">Protease</keyword>
<protein>
    <submittedName>
        <fullName evidence="1">Hydrogenase maturation protease</fullName>
    </submittedName>
</protein>
<name>A0A935Q2A2_9PROT</name>
<sequence>MPDALPVCVVPVVVIACGNPSRGDDALGPLLLGCLQTWLDEEGLADGFELISDFQWQVEHALDLVGRRLALFVDAGQQTPAPFVFRQIGARAGVIPGTHALSPEAVLSVLARISQQPAPAAFVLCVAGASFELGEGLSPAAARNADCAFELLKNLCRVSRFDAWQVKLSGQEAEGDPSPPA</sequence>
<dbReference type="EMBL" id="JADJMH010000018">
    <property type="protein sequence ID" value="MBK7676246.1"/>
    <property type="molecule type" value="Genomic_DNA"/>
</dbReference>
<dbReference type="InterPro" id="IPR023430">
    <property type="entry name" value="Pept_HybD-like_dom_sf"/>
</dbReference>
<accession>A0A935Q2A2</accession>
<dbReference type="GO" id="GO:0008233">
    <property type="term" value="F:peptidase activity"/>
    <property type="evidence" value="ECO:0007669"/>
    <property type="project" value="UniProtKB-KW"/>
</dbReference>
<dbReference type="Gene3D" id="3.40.50.1450">
    <property type="entry name" value="HybD-like"/>
    <property type="match status" value="1"/>
</dbReference>
<dbReference type="AlphaFoldDB" id="A0A935Q2A2"/>
<keyword evidence="1" id="KW-0378">Hydrolase</keyword>
<dbReference type="Proteomes" id="UP000697998">
    <property type="component" value="Unassembled WGS sequence"/>
</dbReference>